<evidence type="ECO:0000259" key="9">
    <source>
        <dbReference type="PROSITE" id="PS50929"/>
    </source>
</evidence>
<protein>
    <submittedName>
        <fullName evidence="11">Thiol reductant ABC exporter subunit CydD</fullName>
    </submittedName>
</protein>
<feature type="domain" description="ABC transporter" evidence="8">
    <location>
        <begin position="335"/>
        <end position="570"/>
    </location>
</feature>
<gene>
    <name evidence="11" type="primary">cydD</name>
    <name evidence="11" type="ORF">CN899_08720</name>
    <name evidence="10" type="ORF">COK81_28945</name>
</gene>
<dbReference type="FunFam" id="1.20.1560.10:FF:000088">
    <property type="entry name" value="Thiol reductant ABC exporter subunit CydD"/>
    <property type="match status" value="1"/>
</dbReference>
<dbReference type="PANTHER" id="PTHR24221">
    <property type="entry name" value="ATP-BINDING CASSETTE SUB-FAMILY B"/>
    <property type="match status" value="1"/>
</dbReference>
<dbReference type="InterPro" id="IPR014216">
    <property type="entry name" value="ABC_transptr_CydD"/>
</dbReference>
<dbReference type="GO" id="GO:0140359">
    <property type="term" value="F:ABC-type transporter activity"/>
    <property type="evidence" value="ECO:0007669"/>
    <property type="project" value="InterPro"/>
</dbReference>
<keyword evidence="4" id="KW-0067">ATP-binding</keyword>
<dbReference type="CDD" id="cd18584">
    <property type="entry name" value="ABC_6TM_AarD_CydD"/>
    <property type="match status" value="1"/>
</dbReference>
<dbReference type="InterPro" id="IPR036640">
    <property type="entry name" value="ABC1_TM_sf"/>
</dbReference>
<dbReference type="SUPFAM" id="SSF52540">
    <property type="entry name" value="P-loop containing nucleoside triphosphate hydrolases"/>
    <property type="match status" value="1"/>
</dbReference>
<reference evidence="12 13" key="1">
    <citation type="submission" date="2017-09" db="EMBL/GenBank/DDBJ databases">
        <title>Large-scale bioinformatics analysis of Bacillus genomes uncovers conserved roles of natural products in bacterial physiology.</title>
        <authorList>
            <consortium name="Agbiome Team Llc"/>
            <person name="Bleich R.M."/>
            <person name="Grubbs K.J."/>
            <person name="Santa Maria K.C."/>
            <person name="Allen S.E."/>
            <person name="Farag S."/>
            <person name="Shank E.A."/>
            <person name="Bowers A."/>
        </authorList>
    </citation>
    <scope>NUCLEOTIDE SEQUENCE [LARGE SCALE GENOMIC DNA]</scope>
    <source>
        <strain evidence="11 12">AFS058004</strain>
        <strain evidence="10 13">AFS064137</strain>
    </source>
</reference>
<evidence type="ECO:0000313" key="10">
    <source>
        <dbReference type="EMBL" id="PFT77525.1"/>
    </source>
</evidence>
<dbReference type="PROSITE" id="PS50929">
    <property type="entry name" value="ABC_TM1F"/>
    <property type="match status" value="1"/>
</dbReference>
<feature type="transmembrane region" description="Helical" evidence="7">
    <location>
        <begin position="51"/>
        <end position="71"/>
    </location>
</feature>
<name>A0A9X7C240_BACTU</name>
<keyword evidence="5 7" id="KW-1133">Transmembrane helix</keyword>
<dbReference type="EMBL" id="NVCU01000353">
    <property type="protein sequence ID" value="PFT77525.1"/>
    <property type="molecule type" value="Genomic_DNA"/>
</dbReference>
<keyword evidence="3" id="KW-0547">Nucleotide-binding</keyword>
<dbReference type="Proteomes" id="UP000225910">
    <property type="component" value="Unassembled WGS sequence"/>
</dbReference>
<dbReference type="Gene3D" id="3.40.50.300">
    <property type="entry name" value="P-loop containing nucleotide triphosphate hydrolases"/>
    <property type="match status" value="1"/>
</dbReference>
<dbReference type="GO" id="GO:0042883">
    <property type="term" value="P:cysteine transport"/>
    <property type="evidence" value="ECO:0007669"/>
    <property type="project" value="InterPro"/>
</dbReference>
<dbReference type="GO" id="GO:0005886">
    <property type="term" value="C:plasma membrane"/>
    <property type="evidence" value="ECO:0007669"/>
    <property type="project" value="UniProtKB-SubCell"/>
</dbReference>
<dbReference type="InterPro" id="IPR003593">
    <property type="entry name" value="AAA+_ATPase"/>
</dbReference>
<evidence type="ECO:0000256" key="5">
    <source>
        <dbReference type="ARBA" id="ARBA00022989"/>
    </source>
</evidence>
<dbReference type="FunFam" id="3.40.50.300:FF:001542">
    <property type="entry name" value="Thiol reductant ABC exporter subunit CydD"/>
    <property type="match status" value="1"/>
</dbReference>
<dbReference type="InterPro" id="IPR003439">
    <property type="entry name" value="ABC_transporter-like_ATP-bd"/>
</dbReference>
<evidence type="ECO:0000313" key="13">
    <source>
        <dbReference type="Proteomes" id="UP000225910"/>
    </source>
</evidence>
<dbReference type="InterPro" id="IPR011527">
    <property type="entry name" value="ABC1_TM_dom"/>
</dbReference>
<feature type="domain" description="ABC transmembrane type-1" evidence="9">
    <location>
        <begin position="18"/>
        <end position="300"/>
    </location>
</feature>
<dbReference type="Pfam" id="PF00664">
    <property type="entry name" value="ABC_membrane"/>
    <property type="match status" value="1"/>
</dbReference>
<feature type="transmembrane region" description="Helical" evidence="7">
    <location>
        <begin position="136"/>
        <end position="153"/>
    </location>
</feature>
<evidence type="ECO:0000313" key="11">
    <source>
        <dbReference type="EMBL" id="PGH85386.1"/>
    </source>
</evidence>
<feature type="transmembrane region" description="Helical" evidence="7">
    <location>
        <begin position="159"/>
        <end position="179"/>
    </location>
</feature>
<dbReference type="AlphaFoldDB" id="A0A9X7C240"/>
<dbReference type="RefSeq" id="WP_053564736.1">
    <property type="nucleotide sequence ID" value="NZ_JAETNK010000002.1"/>
</dbReference>
<comment type="caution">
    <text evidence="11">The sequence shown here is derived from an EMBL/GenBank/DDBJ whole genome shotgun (WGS) entry which is preliminary data.</text>
</comment>
<evidence type="ECO:0000256" key="4">
    <source>
        <dbReference type="ARBA" id="ARBA00022840"/>
    </source>
</evidence>
<dbReference type="InterPro" id="IPR027417">
    <property type="entry name" value="P-loop_NTPase"/>
</dbReference>
<evidence type="ECO:0000256" key="1">
    <source>
        <dbReference type="ARBA" id="ARBA00004651"/>
    </source>
</evidence>
<evidence type="ECO:0000256" key="3">
    <source>
        <dbReference type="ARBA" id="ARBA00022741"/>
    </source>
</evidence>
<keyword evidence="2 7" id="KW-0812">Transmembrane</keyword>
<feature type="transmembrane region" description="Helical" evidence="7">
    <location>
        <begin position="15"/>
        <end position="39"/>
    </location>
</feature>
<accession>A0A9X7C240</accession>
<dbReference type="GO" id="GO:0005524">
    <property type="term" value="F:ATP binding"/>
    <property type="evidence" value="ECO:0007669"/>
    <property type="project" value="UniProtKB-KW"/>
</dbReference>
<evidence type="ECO:0000256" key="6">
    <source>
        <dbReference type="ARBA" id="ARBA00023136"/>
    </source>
</evidence>
<dbReference type="SMART" id="SM00382">
    <property type="entry name" value="AAA"/>
    <property type="match status" value="1"/>
</dbReference>
<dbReference type="SUPFAM" id="SSF90123">
    <property type="entry name" value="ABC transporter transmembrane region"/>
    <property type="match status" value="1"/>
</dbReference>
<dbReference type="GO" id="GO:0016887">
    <property type="term" value="F:ATP hydrolysis activity"/>
    <property type="evidence" value="ECO:0007669"/>
    <property type="project" value="InterPro"/>
</dbReference>
<evidence type="ECO:0000256" key="2">
    <source>
        <dbReference type="ARBA" id="ARBA00022692"/>
    </source>
</evidence>
<dbReference type="GO" id="GO:0034040">
    <property type="term" value="F:ATPase-coupled lipid transmembrane transporter activity"/>
    <property type="evidence" value="ECO:0007669"/>
    <property type="project" value="TreeGrafter"/>
</dbReference>
<organism evidence="11 12">
    <name type="scientific">Bacillus thuringiensis</name>
    <dbReference type="NCBI Taxonomy" id="1428"/>
    <lineage>
        <taxon>Bacteria</taxon>
        <taxon>Bacillati</taxon>
        <taxon>Bacillota</taxon>
        <taxon>Bacilli</taxon>
        <taxon>Bacillales</taxon>
        <taxon>Bacillaceae</taxon>
        <taxon>Bacillus</taxon>
        <taxon>Bacillus cereus group</taxon>
    </lineage>
</organism>
<keyword evidence="6 7" id="KW-0472">Membrane</keyword>
<proteinExistence type="predicted"/>
<feature type="transmembrane region" description="Helical" evidence="7">
    <location>
        <begin position="268"/>
        <end position="286"/>
    </location>
</feature>
<dbReference type="InterPro" id="IPR039421">
    <property type="entry name" value="Type_1_exporter"/>
</dbReference>
<dbReference type="Gene3D" id="1.20.1560.10">
    <property type="entry name" value="ABC transporter type 1, transmembrane domain"/>
    <property type="match status" value="1"/>
</dbReference>
<evidence type="ECO:0000259" key="8">
    <source>
        <dbReference type="PROSITE" id="PS50893"/>
    </source>
</evidence>
<dbReference type="Proteomes" id="UP000222944">
    <property type="component" value="Unassembled WGS sequence"/>
</dbReference>
<dbReference type="EMBL" id="NUFN01000008">
    <property type="protein sequence ID" value="PGH85386.1"/>
    <property type="molecule type" value="Genomic_DNA"/>
</dbReference>
<evidence type="ECO:0000313" key="12">
    <source>
        <dbReference type="Proteomes" id="UP000222944"/>
    </source>
</evidence>
<comment type="subcellular location">
    <subcellularLocation>
        <location evidence="1">Cell membrane</location>
        <topology evidence="1">Multi-pass membrane protein</topology>
    </subcellularLocation>
</comment>
<feature type="transmembrane region" description="Helical" evidence="7">
    <location>
        <begin position="235"/>
        <end position="262"/>
    </location>
</feature>
<dbReference type="PROSITE" id="PS50893">
    <property type="entry name" value="ABC_TRANSPORTER_2"/>
    <property type="match status" value="1"/>
</dbReference>
<sequence>MKRKRGLPSYPGSRILYVALTIISILEAFSIIAQTIFLARAITFLFHGETVQTILSEIVYFGIAFAARNIVVRTSQILVERFAEKTGSLLRKQLIEAYFTLGPRYVQTVGTGHLVTLSIEGIEKFKTYIELTIPKMIRSSIVPGLIVLYVFTLDIESGIILVVTIPIVIIFMILLGLAAQKMADSQYEIYRVLSNHFVDTLKGLETLKYLGKSEQHEGKIEKVSKRYRKATMRTLRVAFLSSFALDFFTSLSIAFVAVGLGIRLIDGTIILLPALTILILAPEYFLPIKQVGANYHATLDGQIAMEQIEEILQQQKGIQKKDLNEDIVWNASSSLKLQDIKVNNAESEKAILEGINFTWEGNGAIGVIGESGAGKSTLIDVLAGFLSPSSGKMLVNGVEVDGSTREDWQKNIAYIPQQPYIFPLSLKDNIRFYETNATDEEVERVINEVGLRSLVTSLPNGIHERIGEGGRMLSGGQEQRVAMARALLSKKPIILLDEPTAHLDIETEFEIKQAMLRLFNGKLVFLATHRLHWMKQMDHILILNKGEMKESGTYEELLENETLHFHREERGEK</sequence>
<dbReference type="PANTHER" id="PTHR24221:SF614">
    <property type="entry name" value="GLUTATHIONE_L-CYSTEINE TRANSPORT SYSTEM ATP-BINDING_PERMEASE PROTEIN CYDC"/>
    <property type="match status" value="1"/>
</dbReference>
<dbReference type="NCBIfam" id="TIGR02857">
    <property type="entry name" value="CydD"/>
    <property type="match status" value="1"/>
</dbReference>
<evidence type="ECO:0000256" key="7">
    <source>
        <dbReference type="SAM" id="Phobius"/>
    </source>
</evidence>
<dbReference type="Pfam" id="PF00005">
    <property type="entry name" value="ABC_tran"/>
    <property type="match status" value="1"/>
</dbReference>